<comment type="caution">
    <text evidence="1">The sequence shown here is derived from an EMBL/GenBank/DDBJ whole genome shotgun (WGS) entry which is preliminary data.</text>
</comment>
<dbReference type="Proteomes" id="UP000077202">
    <property type="component" value="Unassembled WGS sequence"/>
</dbReference>
<proteinExistence type="predicted"/>
<keyword evidence="2" id="KW-1185">Reference proteome</keyword>
<reference evidence="1" key="1">
    <citation type="submission" date="2016-03" db="EMBL/GenBank/DDBJ databases">
        <title>Mechanisms controlling the formation of the plant cell surface in tip-growing cells are functionally conserved among land plants.</title>
        <authorList>
            <person name="Honkanen S."/>
            <person name="Jones V.A."/>
            <person name="Morieri G."/>
            <person name="Champion C."/>
            <person name="Hetherington A.J."/>
            <person name="Kelly S."/>
            <person name="Saint-Marcoux D."/>
            <person name="Proust H."/>
            <person name="Prescott H."/>
            <person name="Dolan L."/>
        </authorList>
    </citation>
    <scope>NUCLEOTIDE SEQUENCE [LARGE SCALE GENOMIC DNA]</scope>
    <source>
        <tissue evidence="1">Whole gametophyte</tissue>
    </source>
</reference>
<evidence type="ECO:0000313" key="1">
    <source>
        <dbReference type="EMBL" id="OAE29235.1"/>
    </source>
</evidence>
<evidence type="ECO:0000313" key="2">
    <source>
        <dbReference type="Proteomes" id="UP000077202"/>
    </source>
</evidence>
<sequence>MEADQRHLEPYDEAAAAAAGGARTSYREADRVTVRNVSLRYLRVMISSGDVIENAVASDAILSSLHQHQAVGHWQGRLVIGPRRGQKNVLIRGFQKIHLRACGFSAYDEKRPKLSALVMSPCSSISATLSGRRRQGGEGRGNAAQQRLLSVQELPRSRRGKLGGSIGAANAAVSAVGCLQKLGFRAWEICDWGRLDVDMDSWGFRPYTTL</sequence>
<dbReference type="EMBL" id="LVLJ01001481">
    <property type="protein sequence ID" value="OAE29235.1"/>
    <property type="molecule type" value="Genomic_DNA"/>
</dbReference>
<name>A0A176WA37_MARPO</name>
<gene>
    <name evidence="1" type="ORF">AXG93_3825s1050</name>
</gene>
<dbReference type="AlphaFoldDB" id="A0A176WA37"/>
<accession>A0A176WA37</accession>
<organism evidence="1 2">
    <name type="scientific">Marchantia polymorpha subsp. ruderalis</name>
    <dbReference type="NCBI Taxonomy" id="1480154"/>
    <lineage>
        <taxon>Eukaryota</taxon>
        <taxon>Viridiplantae</taxon>
        <taxon>Streptophyta</taxon>
        <taxon>Embryophyta</taxon>
        <taxon>Marchantiophyta</taxon>
        <taxon>Marchantiopsida</taxon>
        <taxon>Marchantiidae</taxon>
        <taxon>Marchantiales</taxon>
        <taxon>Marchantiaceae</taxon>
        <taxon>Marchantia</taxon>
    </lineage>
</organism>
<protein>
    <submittedName>
        <fullName evidence="1">Uncharacterized protein</fullName>
    </submittedName>
</protein>